<organism evidence="1 2">
    <name type="scientific">Meloidogyne enterolobii</name>
    <name type="common">Root-knot nematode worm</name>
    <name type="synonym">Meloidogyne mayaguensis</name>
    <dbReference type="NCBI Taxonomy" id="390850"/>
    <lineage>
        <taxon>Eukaryota</taxon>
        <taxon>Metazoa</taxon>
        <taxon>Ecdysozoa</taxon>
        <taxon>Nematoda</taxon>
        <taxon>Chromadorea</taxon>
        <taxon>Rhabditida</taxon>
        <taxon>Tylenchina</taxon>
        <taxon>Tylenchomorpha</taxon>
        <taxon>Tylenchoidea</taxon>
        <taxon>Meloidogynidae</taxon>
        <taxon>Meloidogyninae</taxon>
        <taxon>Meloidogyne</taxon>
    </lineage>
</organism>
<proteinExistence type="predicted"/>
<comment type="caution">
    <text evidence="1">The sequence shown here is derived from an EMBL/GenBank/DDBJ whole genome shotgun (WGS) entry which is preliminary data.</text>
</comment>
<evidence type="ECO:0000313" key="2">
    <source>
        <dbReference type="Proteomes" id="UP001497535"/>
    </source>
</evidence>
<gene>
    <name evidence="1" type="ORF">MENTE1834_LOCUS10572</name>
</gene>
<evidence type="ECO:0000313" key="1">
    <source>
        <dbReference type="EMBL" id="CAK5041608.1"/>
    </source>
</evidence>
<dbReference type="Proteomes" id="UP001497535">
    <property type="component" value="Unassembled WGS sequence"/>
</dbReference>
<accession>A0ACB0YCW8</accession>
<sequence length="61" mass="7272">MLLCWEVFNATTTYIRRGSNLNGRFKLAEIILFSRYLSGILKTKNKFLILRNRDDRICNIF</sequence>
<dbReference type="EMBL" id="CAVMJV010000010">
    <property type="protein sequence ID" value="CAK5041608.1"/>
    <property type="molecule type" value="Genomic_DNA"/>
</dbReference>
<protein>
    <submittedName>
        <fullName evidence="1">Uncharacterized protein</fullName>
    </submittedName>
</protein>
<reference evidence="1" key="1">
    <citation type="submission" date="2023-11" db="EMBL/GenBank/DDBJ databases">
        <authorList>
            <person name="Poullet M."/>
        </authorList>
    </citation>
    <scope>NUCLEOTIDE SEQUENCE</scope>
    <source>
        <strain evidence="1">E1834</strain>
    </source>
</reference>
<name>A0ACB0YCW8_MELEN</name>
<keyword evidence="2" id="KW-1185">Reference proteome</keyword>